<keyword evidence="4" id="KW-1185">Reference proteome</keyword>
<evidence type="ECO:0000256" key="1">
    <source>
        <dbReference type="ARBA" id="ARBA00009964"/>
    </source>
</evidence>
<comment type="similarity">
    <text evidence="1">Belongs to the transposase 8 family.</text>
</comment>
<gene>
    <name evidence="3" type="ORF">H8A87_16845</name>
</gene>
<sequence>MTTTKKRTIYNEEFKAEALKLGKAIGMEKAAKKLSLHESQLYAWRKATQQNANVSDRESELAAENARLKRLLAEQAEELEIVKKVATYFAKNLK</sequence>
<dbReference type="InterPro" id="IPR009057">
    <property type="entry name" value="Homeodomain-like_sf"/>
</dbReference>
<comment type="caution">
    <text evidence="3">The sequence shown here is derived from an EMBL/GenBank/DDBJ whole genome shotgun (WGS) entry which is preliminary data.</text>
</comment>
<evidence type="ECO:0000313" key="3">
    <source>
        <dbReference type="EMBL" id="MBI6550313.1"/>
    </source>
</evidence>
<evidence type="ECO:0000256" key="2">
    <source>
        <dbReference type="SAM" id="Coils"/>
    </source>
</evidence>
<organism evidence="3 4">
    <name type="scientific">Xenorhabdus lircayensis</name>
    <dbReference type="NCBI Taxonomy" id="2763499"/>
    <lineage>
        <taxon>Bacteria</taxon>
        <taxon>Pseudomonadati</taxon>
        <taxon>Pseudomonadota</taxon>
        <taxon>Gammaproteobacteria</taxon>
        <taxon>Enterobacterales</taxon>
        <taxon>Morganellaceae</taxon>
        <taxon>Xenorhabdus</taxon>
    </lineage>
</organism>
<proteinExistence type="inferred from homology"/>
<dbReference type="EMBL" id="JACOII010000060">
    <property type="protein sequence ID" value="MBI6550313.1"/>
    <property type="molecule type" value="Genomic_DNA"/>
</dbReference>
<evidence type="ECO:0000313" key="4">
    <source>
        <dbReference type="Proteomes" id="UP000696184"/>
    </source>
</evidence>
<dbReference type="SUPFAM" id="SSF46689">
    <property type="entry name" value="Homeodomain-like"/>
    <property type="match status" value="1"/>
</dbReference>
<dbReference type="Proteomes" id="UP000696184">
    <property type="component" value="Unassembled WGS sequence"/>
</dbReference>
<dbReference type="InterPro" id="IPR002514">
    <property type="entry name" value="Transposase_8"/>
</dbReference>
<name>A0ABS0UBK5_9GAMM</name>
<feature type="coiled-coil region" evidence="2">
    <location>
        <begin position="54"/>
        <end position="85"/>
    </location>
</feature>
<accession>A0ABS0UBK5</accession>
<protein>
    <submittedName>
        <fullName evidence="3">Transposase</fullName>
    </submittedName>
</protein>
<reference evidence="3 4" key="1">
    <citation type="submission" date="2020-08" db="EMBL/GenBank/DDBJ databases">
        <title>Description of Xenorhabdus lircayensis sp. nov., the symbiotic bacterium associated with the entomopathogenic nematode Steirnernema unicornum.</title>
        <authorList>
            <person name="Castaneda-Alvarez C."/>
            <person name="Prodan S."/>
            <person name="Zamorano A."/>
            <person name="San-Blas E."/>
            <person name="Aballay E."/>
        </authorList>
    </citation>
    <scope>NUCLEOTIDE SEQUENCE [LARGE SCALE GENOMIC DNA]</scope>
    <source>
        <strain evidence="3 4">VLS</strain>
    </source>
</reference>
<keyword evidence="2" id="KW-0175">Coiled coil</keyword>
<dbReference type="Pfam" id="PF01527">
    <property type="entry name" value="HTH_Tnp_1"/>
    <property type="match status" value="1"/>
</dbReference>